<keyword evidence="3" id="KW-1185">Reference proteome</keyword>
<sequence>MRPQDYGPTPQYCGSKNIVIAQSFHPEAAARVRKSIENSATDRSLCLIDHRLRALAVKSFSLEKTCRNSSSNSEKVQPKSKQLEKRPSAHLKAFQKVNLEQKKS</sequence>
<protein>
    <submittedName>
        <fullName evidence="2">Uncharacterized protein</fullName>
    </submittedName>
</protein>
<evidence type="ECO:0000256" key="1">
    <source>
        <dbReference type="SAM" id="MobiDB-lite"/>
    </source>
</evidence>
<gene>
    <name evidence="2" type="ORF">AMECASPLE_030935</name>
</gene>
<feature type="region of interest" description="Disordered" evidence="1">
    <location>
        <begin position="67"/>
        <end position="104"/>
    </location>
</feature>
<evidence type="ECO:0000313" key="3">
    <source>
        <dbReference type="Proteomes" id="UP001469553"/>
    </source>
</evidence>
<name>A0ABV0YHX8_9TELE</name>
<dbReference type="EMBL" id="JAHRIP010031982">
    <property type="protein sequence ID" value="MEQ2293207.1"/>
    <property type="molecule type" value="Genomic_DNA"/>
</dbReference>
<organism evidence="2 3">
    <name type="scientific">Ameca splendens</name>
    <dbReference type="NCBI Taxonomy" id="208324"/>
    <lineage>
        <taxon>Eukaryota</taxon>
        <taxon>Metazoa</taxon>
        <taxon>Chordata</taxon>
        <taxon>Craniata</taxon>
        <taxon>Vertebrata</taxon>
        <taxon>Euteleostomi</taxon>
        <taxon>Actinopterygii</taxon>
        <taxon>Neopterygii</taxon>
        <taxon>Teleostei</taxon>
        <taxon>Neoteleostei</taxon>
        <taxon>Acanthomorphata</taxon>
        <taxon>Ovalentaria</taxon>
        <taxon>Atherinomorphae</taxon>
        <taxon>Cyprinodontiformes</taxon>
        <taxon>Goodeidae</taxon>
        <taxon>Ameca</taxon>
    </lineage>
</organism>
<dbReference type="Proteomes" id="UP001469553">
    <property type="component" value="Unassembled WGS sequence"/>
</dbReference>
<comment type="caution">
    <text evidence="2">The sequence shown here is derived from an EMBL/GenBank/DDBJ whole genome shotgun (WGS) entry which is preliminary data.</text>
</comment>
<accession>A0ABV0YHX8</accession>
<reference evidence="2 3" key="1">
    <citation type="submission" date="2021-06" db="EMBL/GenBank/DDBJ databases">
        <authorList>
            <person name="Palmer J.M."/>
        </authorList>
    </citation>
    <scope>NUCLEOTIDE SEQUENCE [LARGE SCALE GENOMIC DNA]</scope>
    <source>
        <strain evidence="2 3">AS_MEX2019</strain>
        <tissue evidence="2">Muscle</tissue>
    </source>
</reference>
<evidence type="ECO:0000313" key="2">
    <source>
        <dbReference type="EMBL" id="MEQ2293207.1"/>
    </source>
</evidence>
<proteinExistence type="predicted"/>